<reference evidence="3 4" key="1">
    <citation type="submission" date="2018-05" db="EMBL/GenBank/DDBJ databases">
        <title>Coraliomargarita sinensis sp. nov., isolated from a marine solar saltern.</title>
        <authorList>
            <person name="Zhou L.Y."/>
        </authorList>
    </citation>
    <scope>NUCLEOTIDE SEQUENCE [LARGE SCALE GENOMIC DNA]</scope>
    <source>
        <strain evidence="3 4">WN38</strain>
    </source>
</reference>
<dbReference type="Pfam" id="PF10592">
    <property type="entry name" value="AIPR"/>
    <property type="match status" value="1"/>
</dbReference>
<feature type="domain" description="Abortive phage infection protein C-terminal" evidence="1">
    <location>
        <begin position="237"/>
        <end position="562"/>
    </location>
</feature>
<dbReference type="Pfam" id="PF22879">
    <property type="entry name" value="AIPR_N"/>
    <property type="match status" value="1"/>
</dbReference>
<protein>
    <submittedName>
        <fullName evidence="3">AIPR family protein</fullName>
    </submittedName>
</protein>
<dbReference type="InterPro" id="IPR018891">
    <property type="entry name" value="AIPR_C"/>
</dbReference>
<evidence type="ECO:0000259" key="2">
    <source>
        <dbReference type="Pfam" id="PF22879"/>
    </source>
</evidence>
<accession>A0A317ZQN1</accession>
<organism evidence="3 4">
    <name type="scientific">Coraliomargarita sinensis</name>
    <dbReference type="NCBI Taxonomy" id="2174842"/>
    <lineage>
        <taxon>Bacteria</taxon>
        <taxon>Pseudomonadati</taxon>
        <taxon>Verrucomicrobiota</taxon>
        <taxon>Opitutia</taxon>
        <taxon>Puniceicoccales</taxon>
        <taxon>Coraliomargaritaceae</taxon>
        <taxon>Coraliomargarita</taxon>
    </lineage>
</organism>
<feature type="domain" description="Abortive infection phage resistance protein N-terminal" evidence="2">
    <location>
        <begin position="29"/>
        <end position="178"/>
    </location>
</feature>
<dbReference type="RefSeq" id="WP_110129797.1">
    <property type="nucleotide sequence ID" value="NZ_QHJQ01000001.1"/>
</dbReference>
<keyword evidence="4" id="KW-1185">Reference proteome</keyword>
<evidence type="ECO:0000313" key="4">
    <source>
        <dbReference type="Proteomes" id="UP000247099"/>
    </source>
</evidence>
<dbReference type="OrthoDB" id="9806213at2"/>
<evidence type="ECO:0000313" key="3">
    <source>
        <dbReference type="EMBL" id="PXA05721.1"/>
    </source>
</evidence>
<comment type="caution">
    <text evidence="3">The sequence shown here is derived from an EMBL/GenBank/DDBJ whole genome shotgun (WGS) entry which is preliminary data.</text>
</comment>
<name>A0A317ZQN1_9BACT</name>
<evidence type="ECO:0000259" key="1">
    <source>
        <dbReference type="Pfam" id="PF10592"/>
    </source>
</evidence>
<gene>
    <name evidence="3" type="ORF">DDZ13_02290</name>
</gene>
<dbReference type="InParanoid" id="A0A317ZQN1"/>
<dbReference type="EMBL" id="QHJQ01000001">
    <property type="protein sequence ID" value="PXA05721.1"/>
    <property type="molecule type" value="Genomic_DNA"/>
</dbReference>
<sequence>MKAEDFFADFTQDIHARAGAETNFTRSIFLEHMCSLLEDEGIISGYDLTEHKITSRGQAVDAWSYDDELSCLTLILRDFRDGNKLESLTNTDLGNAFKRLRNFFDAALKPKFSASLEESDPVASLAWMIQESKAEIEKINLIVVSNAQLSTRVAELPTDKAGGINTSYEVWDFGRIFRSETSGKSREDIEIDFTAVNGEGVPCLPAYTGEDSLKSYLLVMPGQILSDLYRDYGERLLEQNVRTFLQFRGKINKGIRNTIVNEPSMFFSYNNGLSATAEAVETDPENTRLLKVKNLQVVNGGQTTASIFTANKKEKADLSKVYVQIKLSVIEPELVEDVVPRISEYSNTQNRVNAADFFSNHPFHLRIEEFSRRLWAPSPEGAVQQTHWFYERARGQYANQQANMTPAEKKKFLAQNPRKQMFTKTDLAKFIVSFDEAPHEVSLGAQKAFSGTPRTKGLVGRISKVWDKHDGREFNEIWFKQAIAKAIFFKDLDRLVFRMPWYGGYKANIVTYTLAKFASMVRETGLHIDFLAVWEKQKLPDAIQNQLGDIAETVNEMLNNPPEGTTSNVSEWAKKELCWDKIRETSITLYPEVKAFLIGHEQSKEREKEGTRTQVIQDSIHAQTYVVEKGAAHWEQLREWNHANRKLSPKEMGILNTACSIPRKIPSDKQAAILVKAEERAKSEGFYVG</sequence>
<dbReference type="InterPro" id="IPR055101">
    <property type="entry name" value="AIPR_N"/>
</dbReference>
<proteinExistence type="predicted"/>
<dbReference type="Proteomes" id="UP000247099">
    <property type="component" value="Unassembled WGS sequence"/>
</dbReference>
<dbReference type="AlphaFoldDB" id="A0A317ZQN1"/>